<dbReference type="InterPro" id="IPR050905">
    <property type="entry name" value="Plant_NBS-LRR"/>
</dbReference>
<feature type="non-terminal residue" evidence="3">
    <location>
        <position position="1"/>
    </location>
</feature>
<dbReference type="AlphaFoldDB" id="A0A151QRP8"/>
<evidence type="ECO:0000313" key="3">
    <source>
        <dbReference type="EMBL" id="KYP32946.1"/>
    </source>
</evidence>
<keyword evidence="4" id="KW-1185">Reference proteome</keyword>
<dbReference type="SUPFAM" id="SSF52047">
    <property type="entry name" value="RNI-like"/>
    <property type="match status" value="3"/>
</dbReference>
<dbReference type="OMA" id="HCNALKM"/>
<dbReference type="InterPro" id="IPR057135">
    <property type="entry name" value="At4g27190-like_LRR"/>
</dbReference>
<dbReference type="Gramene" id="C.cajan_47708.t">
    <property type="protein sequence ID" value="C.cajan_47708.t"/>
    <property type="gene ID" value="C.cajan_47708"/>
</dbReference>
<evidence type="ECO:0000256" key="1">
    <source>
        <dbReference type="ARBA" id="ARBA00022821"/>
    </source>
</evidence>
<organism evidence="3 4">
    <name type="scientific">Cajanus cajan</name>
    <name type="common">Pigeon pea</name>
    <name type="synonym">Cajanus indicus</name>
    <dbReference type="NCBI Taxonomy" id="3821"/>
    <lineage>
        <taxon>Eukaryota</taxon>
        <taxon>Viridiplantae</taxon>
        <taxon>Streptophyta</taxon>
        <taxon>Embryophyta</taxon>
        <taxon>Tracheophyta</taxon>
        <taxon>Spermatophyta</taxon>
        <taxon>Magnoliopsida</taxon>
        <taxon>eudicotyledons</taxon>
        <taxon>Gunneridae</taxon>
        <taxon>Pentapetalae</taxon>
        <taxon>rosids</taxon>
        <taxon>fabids</taxon>
        <taxon>Fabales</taxon>
        <taxon>Fabaceae</taxon>
        <taxon>Papilionoideae</taxon>
        <taxon>50 kb inversion clade</taxon>
        <taxon>NPAAA clade</taxon>
        <taxon>indigoferoid/millettioid clade</taxon>
        <taxon>Phaseoleae</taxon>
        <taxon>Cajanus</taxon>
    </lineage>
</organism>
<evidence type="ECO:0000313" key="4">
    <source>
        <dbReference type="Proteomes" id="UP000075243"/>
    </source>
</evidence>
<dbReference type="EMBL" id="KQ485053">
    <property type="protein sequence ID" value="KYP32946.1"/>
    <property type="molecule type" value="Genomic_DNA"/>
</dbReference>
<feature type="domain" description="Disease resistance protein At4g27190-like leucine-rich repeats" evidence="2">
    <location>
        <begin position="712"/>
        <end position="820"/>
    </location>
</feature>
<proteinExistence type="predicted"/>
<dbReference type="Proteomes" id="UP000075243">
    <property type="component" value="Unassembled WGS sequence"/>
</dbReference>
<feature type="domain" description="Disease resistance protein At4g27190-like leucine-rich repeats" evidence="2">
    <location>
        <begin position="1"/>
        <end position="64"/>
    </location>
</feature>
<name>A0A151QRP8_CAJCA</name>
<keyword evidence="1" id="KW-0611">Plant defense</keyword>
<dbReference type="Pfam" id="PF23247">
    <property type="entry name" value="LRR_RPS2"/>
    <property type="match status" value="4"/>
</dbReference>
<gene>
    <name evidence="3" type="ORF">KK1_046260</name>
</gene>
<dbReference type="PANTHER" id="PTHR33463:SF145">
    <property type="entry name" value="NB-ARC DOMAIN-CONTAINING PROTEIN"/>
    <property type="match status" value="1"/>
</dbReference>
<dbReference type="Gene3D" id="3.80.10.10">
    <property type="entry name" value="Ribonuclease Inhibitor"/>
    <property type="match status" value="4"/>
</dbReference>
<feature type="domain" description="Disease resistance protein At4g27190-like leucine-rich repeats" evidence="2">
    <location>
        <begin position="132"/>
        <end position="242"/>
    </location>
</feature>
<dbReference type="PANTHER" id="PTHR33463">
    <property type="entry name" value="NB-ARC DOMAIN-CONTAINING PROTEIN-RELATED"/>
    <property type="match status" value="1"/>
</dbReference>
<reference evidence="3" key="1">
    <citation type="journal article" date="2012" name="Nat. Biotechnol.">
        <title>Draft genome sequence of pigeonpea (Cajanus cajan), an orphan legume crop of resource-poor farmers.</title>
        <authorList>
            <person name="Varshney R.K."/>
            <person name="Chen W."/>
            <person name="Li Y."/>
            <person name="Bharti A.K."/>
            <person name="Saxena R.K."/>
            <person name="Schlueter J.A."/>
            <person name="Donoghue M.T."/>
            <person name="Azam S."/>
            <person name="Fan G."/>
            <person name="Whaley A.M."/>
            <person name="Farmer A.D."/>
            <person name="Sheridan J."/>
            <person name="Iwata A."/>
            <person name="Tuteja R."/>
            <person name="Penmetsa R.V."/>
            <person name="Wu W."/>
            <person name="Upadhyaya H.D."/>
            <person name="Yang S.P."/>
            <person name="Shah T."/>
            <person name="Saxena K.B."/>
            <person name="Michael T."/>
            <person name="McCombie W.R."/>
            <person name="Yang B."/>
            <person name="Zhang G."/>
            <person name="Yang H."/>
            <person name="Wang J."/>
            <person name="Spillane C."/>
            <person name="Cook D.R."/>
            <person name="May G.D."/>
            <person name="Xu X."/>
            <person name="Jackson S.A."/>
        </authorList>
    </citation>
    <scope>NUCLEOTIDE SEQUENCE [LARGE SCALE GENOMIC DNA]</scope>
</reference>
<evidence type="ECO:0000259" key="2">
    <source>
        <dbReference type="Pfam" id="PF23247"/>
    </source>
</evidence>
<accession>A0A151QRP8</accession>
<sequence length="938" mass="107930">LKRLVLIELHQLASIWNKDPTGTFVLENLQIIHITRCSSMKYLFTHSVAEKLYQLNELKLEGCEMLETVVDNGSTKTIEFPKLSKVEFKSLSSLIGFYHHVEIPRLKTLIIEKCPMLQEFTSSFATTGASFTIEGESFSELNEVKIDSCDRLICVISSRTLQELRNLKKLIVSHCNALKMVFNIYEEISYSNTELLQHLDELILTNLPKLTHIINKKVVRLCQKMQILQVSQYKCELLIEVFNLKDDKLDYNIQEMLPQLKALTLSSLRRLTYLWNKEPQVPFFTNLVSLYIVHCGTLKSLFSLSNVKNLGKLKLLKLYNCEKIEEVISNEKSENMSISFPLMECLVLKNLPKLVNFCQQNGTFNCPNLQIVRVINIPNMETFSRGNLNMPLLRSVHIQFAKKIWLGSLNKTISYMHKDPELPMVRVASRLLQEAKEATIPTKFSETNKLHFEDLPNLRSLSSGETIELPSLEHVIVNHCPNLKKFACTILQDLFSTIIEYNIGDTEELSKVIDNLQPSHFTNLISFSAKSCDERINKFLSLLIKRSKKLQVIIIEQCKTLEHLFDLEELMPDENGFGKYFTQMKTMVLIELHQLAHIWNKDPTGIFVLENLQIIHIKSCSSLKYLFTPSAAEKLSQLNELKLEGCEMLETVVDNGITKTIKFPTLSKVEFKSLSSLIRFYHHVEFPRLKTLMIEKCPMLEEFTSGFATTDESFTIEGESFSELNEVKIDSCGKLICVVSSRTLQELGNLKKLMVSHCNALKMIFNIHGEISYSNTELLQHLDELILTNLPKLTHIINKKVVRFCQKMQILRVSQCESIDWLPISLMLRHMEISNCGALEKILMFDKEEGKATFSQLKFIFLENLINLSIVFPFASEFPSLEILKIKNCPTLMTFVEVSNELKDLQESCVSSYFFPNSVSFELKFLIFISMCVYMINM</sequence>
<protein>
    <submittedName>
        <fullName evidence="3">Disease resistance protein RPS2</fullName>
    </submittedName>
</protein>
<feature type="domain" description="Disease resistance protein At4g27190-like leucine-rich repeats" evidence="2">
    <location>
        <begin position="509"/>
        <end position="647"/>
    </location>
</feature>
<dbReference type="InterPro" id="IPR032675">
    <property type="entry name" value="LRR_dom_sf"/>
</dbReference>